<dbReference type="InterPro" id="IPR008775">
    <property type="entry name" value="Phytyl_CoA_dOase-like"/>
</dbReference>
<keyword evidence="1" id="KW-1133">Transmembrane helix</keyword>
<name>A0A7S0FH88_9STRA</name>
<organism evidence="2">
    <name type="scientific">Minutocellus polymorphus</name>
    <dbReference type="NCBI Taxonomy" id="265543"/>
    <lineage>
        <taxon>Eukaryota</taxon>
        <taxon>Sar</taxon>
        <taxon>Stramenopiles</taxon>
        <taxon>Ochrophyta</taxon>
        <taxon>Bacillariophyta</taxon>
        <taxon>Mediophyceae</taxon>
        <taxon>Cymatosirophycidae</taxon>
        <taxon>Cymatosirales</taxon>
        <taxon>Cymatosiraceae</taxon>
        <taxon>Minutocellus</taxon>
    </lineage>
</organism>
<reference evidence="2" key="1">
    <citation type="submission" date="2021-01" db="EMBL/GenBank/DDBJ databases">
        <authorList>
            <person name="Corre E."/>
            <person name="Pelletier E."/>
            <person name="Niang G."/>
            <person name="Scheremetjew M."/>
            <person name="Finn R."/>
            <person name="Kale V."/>
            <person name="Holt S."/>
            <person name="Cochrane G."/>
            <person name="Meng A."/>
            <person name="Brown T."/>
            <person name="Cohen L."/>
        </authorList>
    </citation>
    <scope>NUCLEOTIDE SEQUENCE</scope>
    <source>
        <strain evidence="2">CCMP3303</strain>
    </source>
</reference>
<evidence type="ECO:0008006" key="3">
    <source>
        <dbReference type="Google" id="ProtNLM"/>
    </source>
</evidence>
<evidence type="ECO:0000313" key="2">
    <source>
        <dbReference type="EMBL" id="CAD8358673.1"/>
    </source>
</evidence>
<proteinExistence type="predicted"/>
<keyword evidence="1" id="KW-0812">Transmembrane</keyword>
<protein>
    <recommendedName>
        <fullName evidence="3">Phytanoyl-CoA dioxygenase</fullName>
    </recommendedName>
</protein>
<dbReference type="AlphaFoldDB" id="A0A7S0FH88"/>
<dbReference type="PANTHER" id="PTHR37563:SF2">
    <property type="entry name" value="PHYTANOYL-COA DIOXYGENASE FAMILY PROTEIN (AFU_ORTHOLOGUE AFUA_2G03330)"/>
    <property type="match status" value="1"/>
</dbReference>
<dbReference type="PANTHER" id="PTHR37563">
    <property type="entry name" value="PHYTANOYL-COA DIOXYGENASE FAMILY PROTEIN (AFU_ORTHOLOGUE AFUA_2G03330)"/>
    <property type="match status" value="1"/>
</dbReference>
<accession>A0A7S0FH88</accession>
<dbReference type="InterPro" id="IPR051961">
    <property type="entry name" value="Fungal_Metabolite_Diox"/>
</dbReference>
<keyword evidence="1" id="KW-0472">Membrane</keyword>
<dbReference type="SUPFAM" id="SSF51197">
    <property type="entry name" value="Clavaminate synthase-like"/>
    <property type="match status" value="1"/>
</dbReference>
<sequence length="388" mass="42539">MASSKWRKRPLAVSGGMSGVLFVLVVRYIDPSLSFQPPIDQYHHCNSFRSQCFASARAISQATNDALQSAYSSVSDFDRQYPNVIVPIDVENDDDWVEVAAQYVNRYGVCALLAAEESSSGGVVNADKCDAASNAALDRLAELHRRIGSRGEDPTGADGEYRYLEVVCRDPFGNRFDMPVGWRANEVDNEIGRSTETSFDHPGMPLEQEHEDAVEAFHSALDDIVSLVVQRLFDSYEANSDLCAAMSVASAGFLINRPGSTAQKWHKDGPDRGFIDAFVPLIDVAAELGPTEVQLGTHDEQNCEPNGEAAKVCFHESWEDMPYSVAPILNNGEILLLDYRTVHRGLGNTSPSTTRPLAYAVYKHEKMSGGDTAGDVRNFPAATTLEYD</sequence>
<gene>
    <name evidence="2" type="ORF">MPOL1434_LOCUS108</name>
</gene>
<dbReference type="Gene3D" id="2.60.120.620">
    <property type="entry name" value="q2cbj1_9rhob like domain"/>
    <property type="match status" value="1"/>
</dbReference>
<dbReference type="Pfam" id="PF05721">
    <property type="entry name" value="PhyH"/>
    <property type="match status" value="1"/>
</dbReference>
<dbReference type="EMBL" id="HBEJ01000194">
    <property type="protein sequence ID" value="CAD8358673.1"/>
    <property type="molecule type" value="Transcribed_RNA"/>
</dbReference>
<feature type="transmembrane region" description="Helical" evidence="1">
    <location>
        <begin position="12"/>
        <end position="29"/>
    </location>
</feature>
<evidence type="ECO:0000256" key="1">
    <source>
        <dbReference type="SAM" id="Phobius"/>
    </source>
</evidence>